<dbReference type="InterPro" id="IPR013783">
    <property type="entry name" value="Ig-like_fold"/>
</dbReference>
<comment type="caution">
    <text evidence="1">The sequence shown here is derived from an EMBL/GenBank/DDBJ whole genome shotgun (WGS) entry which is preliminary data.</text>
</comment>
<organism evidence="1 2">
    <name type="scientific">Phaeodactylibacter xiamenensis</name>
    <dbReference type="NCBI Taxonomy" id="1524460"/>
    <lineage>
        <taxon>Bacteria</taxon>
        <taxon>Pseudomonadati</taxon>
        <taxon>Bacteroidota</taxon>
        <taxon>Saprospiria</taxon>
        <taxon>Saprospirales</taxon>
        <taxon>Haliscomenobacteraceae</taxon>
        <taxon>Phaeodactylibacter</taxon>
    </lineage>
</organism>
<gene>
    <name evidence="1" type="ORF">IX84_13225</name>
</gene>
<dbReference type="Gene3D" id="2.60.120.200">
    <property type="match status" value="1"/>
</dbReference>
<evidence type="ECO:0008006" key="3">
    <source>
        <dbReference type="Google" id="ProtNLM"/>
    </source>
</evidence>
<reference evidence="1 2" key="1">
    <citation type="journal article" date="2014" name="Int. J. Syst. Evol. Microbiol.">
        <title>Phaeodactylibacter xiamenensis gen. nov., sp. nov., a member of the family Saprospiraceae isolated from the marine alga Phaeodactylum tricornutum.</title>
        <authorList>
            <person name="Chen Z.Jr."/>
            <person name="Lei X."/>
            <person name="Lai Q."/>
            <person name="Li Y."/>
            <person name="Zhang B."/>
            <person name="Zhang J."/>
            <person name="Zhang H."/>
            <person name="Yang L."/>
            <person name="Zheng W."/>
            <person name="Tian Y."/>
            <person name="Yu Z."/>
            <person name="Xu H.Jr."/>
            <person name="Zheng T."/>
        </authorList>
    </citation>
    <scope>NUCLEOTIDE SEQUENCE [LARGE SCALE GENOMIC DNA]</scope>
    <source>
        <strain evidence="1 2">KD52</strain>
    </source>
</reference>
<dbReference type="GO" id="GO:0005975">
    <property type="term" value="P:carbohydrate metabolic process"/>
    <property type="evidence" value="ECO:0007669"/>
    <property type="project" value="UniProtKB-ARBA"/>
</dbReference>
<name>A0A098S7V7_9BACT</name>
<dbReference type="GO" id="GO:0004553">
    <property type="term" value="F:hydrolase activity, hydrolyzing O-glycosyl compounds"/>
    <property type="evidence" value="ECO:0007669"/>
    <property type="project" value="UniProtKB-ARBA"/>
</dbReference>
<dbReference type="Gene3D" id="2.60.40.10">
    <property type="entry name" value="Immunoglobulins"/>
    <property type="match status" value="1"/>
</dbReference>
<dbReference type="SUPFAM" id="SSF49899">
    <property type="entry name" value="Concanavalin A-like lectins/glucanases"/>
    <property type="match status" value="1"/>
</dbReference>
<accession>A0A098S7V7</accession>
<evidence type="ECO:0000313" key="2">
    <source>
        <dbReference type="Proteomes" id="UP000029736"/>
    </source>
</evidence>
<keyword evidence="2" id="KW-1185">Reference proteome</keyword>
<dbReference type="Proteomes" id="UP000029736">
    <property type="component" value="Unassembled WGS sequence"/>
</dbReference>
<evidence type="ECO:0000313" key="1">
    <source>
        <dbReference type="EMBL" id="KGE87733.1"/>
    </source>
</evidence>
<dbReference type="OrthoDB" id="950827at2"/>
<dbReference type="PROSITE" id="PS51257">
    <property type="entry name" value="PROKAR_LIPOPROTEIN"/>
    <property type="match status" value="1"/>
</dbReference>
<dbReference type="STRING" id="1524460.IX84_13225"/>
<dbReference type="EMBL" id="JPOS01000033">
    <property type="protein sequence ID" value="KGE87733.1"/>
    <property type="molecule type" value="Genomic_DNA"/>
</dbReference>
<proteinExistence type="predicted"/>
<dbReference type="Pfam" id="PF13385">
    <property type="entry name" value="Laminin_G_3"/>
    <property type="match status" value="1"/>
</dbReference>
<dbReference type="Pfam" id="PF17957">
    <property type="entry name" value="Big_7"/>
    <property type="match status" value="1"/>
</dbReference>
<dbReference type="AlphaFoldDB" id="A0A098S7V7"/>
<dbReference type="InterPro" id="IPR013320">
    <property type="entry name" value="ConA-like_dom_sf"/>
</dbReference>
<protein>
    <recommendedName>
        <fullName evidence="3">LamG-like jellyroll fold domain-containing protein</fullName>
    </recommendedName>
</protein>
<sequence length="360" mass="39463">MKFSKYIWLFVIALAFGCDEGYIDDITPVETGSDTENPEVKINFPANGTLIRVVEDLTDITVSFEVTDDIFLEQVTLQLDGTTFATLSNFKDFRRVVEEVVYEDLTNGPHTLTITAVDGEGKTGSASVDFEKTEPYTAKYDGEVFYMPFDNEYLELLTLTSAERVGSPGFTSDAKVGTGAYAGAEGAYLTFPAAGLVNEEFSAVMWYKLNAEPNRAGVLVMGPEGEDAPPATLNNGFKFFREAGGDNQIFKLNVGTGEGNSWFDGGQDASLNPAVDTDWQHLAFTISPEGNTVYINGNVVRTGDFAGPSWEGVEIMSIMSGAPNFTHWNHNSDVSQLDELRIFNRALTQEEIQQIIDDES</sequence>
<dbReference type="RefSeq" id="WP_044221053.1">
    <property type="nucleotide sequence ID" value="NZ_JBKAGJ010000023.1"/>
</dbReference>